<dbReference type="SUPFAM" id="SSF111369">
    <property type="entry name" value="HlyD-like secretion proteins"/>
    <property type="match status" value="2"/>
</dbReference>
<evidence type="ECO:0000256" key="1">
    <source>
        <dbReference type="ARBA" id="ARBA00004196"/>
    </source>
</evidence>
<comment type="subcellular location">
    <subcellularLocation>
        <location evidence="1">Cell envelope</location>
    </subcellularLocation>
</comment>
<evidence type="ECO:0000259" key="5">
    <source>
        <dbReference type="Pfam" id="PF25881"/>
    </source>
</evidence>
<dbReference type="PANTHER" id="PTHR32347:SF23">
    <property type="entry name" value="BLL5650 PROTEIN"/>
    <property type="match status" value="1"/>
</dbReference>
<evidence type="ECO:0000256" key="2">
    <source>
        <dbReference type="ARBA" id="ARBA00023054"/>
    </source>
</evidence>
<keyword evidence="7" id="KW-1185">Reference proteome</keyword>
<proteinExistence type="predicted"/>
<reference evidence="6" key="2">
    <citation type="submission" date="2020-09" db="EMBL/GenBank/DDBJ databases">
        <authorList>
            <person name="Sun Q."/>
            <person name="Zhou Y."/>
        </authorList>
    </citation>
    <scope>NUCLEOTIDE SEQUENCE</scope>
    <source>
        <strain evidence="6">CGMCC 1.7081</strain>
    </source>
</reference>
<feature type="domain" description="YbhG-like alpha-helical hairpin" evidence="5">
    <location>
        <begin position="64"/>
        <end position="187"/>
    </location>
</feature>
<feature type="signal peptide" evidence="4">
    <location>
        <begin position="1"/>
        <end position="19"/>
    </location>
</feature>
<sequence>MSGLLCSLPLIGTLFGACADPASFATGYVEGEYLLIAPVATAQIEDLPIRRGDRVAAGDLLVEMEKRDATIALAQAEAALARAENELADLKLPKRDEEIHVIEAELASAKAEAVEAAREAERQKNLYQRNTTPKSQMDAAATALDVARAKVAETEASLAVARLPARPDVIAAAEAAVAEARAARESAAWQLSKRTLTAPAAGKVTEILRRTGEIAGPQAPVLSFLPDGGVLLRVYVPETEISSIKVGSRLTVNCDGCEPGMVARVSYVSDAPEFTPPVIYSLDNRQKLVYLIEARPEAGTPSIQPGQIVDVALEPKP</sequence>
<organism evidence="6 7">
    <name type="scientific">Pseudodonghicola xiamenensis</name>
    <dbReference type="NCBI Taxonomy" id="337702"/>
    <lineage>
        <taxon>Bacteria</taxon>
        <taxon>Pseudomonadati</taxon>
        <taxon>Pseudomonadota</taxon>
        <taxon>Alphaproteobacteria</taxon>
        <taxon>Rhodobacterales</taxon>
        <taxon>Paracoccaceae</taxon>
        <taxon>Pseudodonghicola</taxon>
    </lineage>
</organism>
<keyword evidence="4" id="KW-0732">Signal</keyword>
<evidence type="ECO:0000256" key="4">
    <source>
        <dbReference type="SAM" id="SignalP"/>
    </source>
</evidence>
<feature type="chain" id="PRO_5035268353" evidence="4">
    <location>
        <begin position="20"/>
        <end position="317"/>
    </location>
</feature>
<reference evidence="6" key="1">
    <citation type="journal article" date="2014" name="Int. J. Syst. Evol. Microbiol.">
        <title>Complete genome sequence of Corynebacterium casei LMG S-19264T (=DSM 44701T), isolated from a smear-ripened cheese.</title>
        <authorList>
            <consortium name="US DOE Joint Genome Institute (JGI-PGF)"/>
            <person name="Walter F."/>
            <person name="Albersmeier A."/>
            <person name="Kalinowski J."/>
            <person name="Ruckert C."/>
        </authorList>
    </citation>
    <scope>NUCLEOTIDE SEQUENCE</scope>
    <source>
        <strain evidence="6">CGMCC 1.7081</strain>
    </source>
</reference>
<name>A0A8J3MGW8_9RHOB</name>
<dbReference type="InterPro" id="IPR059052">
    <property type="entry name" value="HH_YbhG-like"/>
</dbReference>
<evidence type="ECO:0000313" key="6">
    <source>
        <dbReference type="EMBL" id="GHH03258.1"/>
    </source>
</evidence>
<dbReference type="Pfam" id="PF25881">
    <property type="entry name" value="HH_YBHG"/>
    <property type="match status" value="1"/>
</dbReference>
<evidence type="ECO:0000313" key="7">
    <source>
        <dbReference type="Proteomes" id="UP000611500"/>
    </source>
</evidence>
<evidence type="ECO:0000256" key="3">
    <source>
        <dbReference type="SAM" id="Coils"/>
    </source>
</evidence>
<dbReference type="AlphaFoldDB" id="A0A8J3MGW8"/>
<dbReference type="RefSeq" id="WP_028095264.1">
    <property type="nucleotide sequence ID" value="NZ_BNAP01000036.1"/>
</dbReference>
<feature type="coiled-coil region" evidence="3">
    <location>
        <begin position="66"/>
        <end position="130"/>
    </location>
</feature>
<protein>
    <submittedName>
        <fullName evidence="6">Hemolysin secretion protein D</fullName>
    </submittedName>
</protein>
<accession>A0A8J3MGW8</accession>
<keyword evidence="2 3" id="KW-0175">Coiled coil</keyword>
<dbReference type="EMBL" id="BNAP01000036">
    <property type="protein sequence ID" value="GHH03258.1"/>
    <property type="molecule type" value="Genomic_DNA"/>
</dbReference>
<dbReference type="PANTHER" id="PTHR32347">
    <property type="entry name" value="EFFLUX SYSTEM COMPONENT YKNX-RELATED"/>
    <property type="match status" value="1"/>
</dbReference>
<dbReference type="Gene3D" id="1.10.287.470">
    <property type="entry name" value="Helix hairpin bin"/>
    <property type="match status" value="3"/>
</dbReference>
<dbReference type="Gene3D" id="2.40.50.100">
    <property type="match status" value="2"/>
</dbReference>
<dbReference type="GO" id="GO:0030313">
    <property type="term" value="C:cell envelope"/>
    <property type="evidence" value="ECO:0007669"/>
    <property type="project" value="UniProtKB-SubCell"/>
</dbReference>
<dbReference type="InterPro" id="IPR050465">
    <property type="entry name" value="UPF0194_transport"/>
</dbReference>
<dbReference type="Proteomes" id="UP000611500">
    <property type="component" value="Unassembled WGS sequence"/>
</dbReference>
<comment type="caution">
    <text evidence="6">The sequence shown here is derived from an EMBL/GenBank/DDBJ whole genome shotgun (WGS) entry which is preliminary data.</text>
</comment>
<gene>
    <name evidence="6" type="ORF">GCM10010961_41260</name>
</gene>